<organism evidence="1 2">
    <name type="scientific">Trifolium medium</name>
    <dbReference type="NCBI Taxonomy" id="97028"/>
    <lineage>
        <taxon>Eukaryota</taxon>
        <taxon>Viridiplantae</taxon>
        <taxon>Streptophyta</taxon>
        <taxon>Embryophyta</taxon>
        <taxon>Tracheophyta</taxon>
        <taxon>Spermatophyta</taxon>
        <taxon>Magnoliopsida</taxon>
        <taxon>eudicotyledons</taxon>
        <taxon>Gunneridae</taxon>
        <taxon>Pentapetalae</taxon>
        <taxon>rosids</taxon>
        <taxon>fabids</taxon>
        <taxon>Fabales</taxon>
        <taxon>Fabaceae</taxon>
        <taxon>Papilionoideae</taxon>
        <taxon>50 kb inversion clade</taxon>
        <taxon>NPAAA clade</taxon>
        <taxon>Hologalegina</taxon>
        <taxon>IRL clade</taxon>
        <taxon>Trifolieae</taxon>
        <taxon>Trifolium</taxon>
    </lineage>
</organism>
<evidence type="ECO:0000313" key="2">
    <source>
        <dbReference type="Proteomes" id="UP000265520"/>
    </source>
</evidence>
<feature type="non-terminal residue" evidence="1">
    <location>
        <position position="68"/>
    </location>
</feature>
<accession>A0A392MDB0</accession>
<name>A0A392MDB0_9FABA</name>
<dbReference type="AlphaFoldDB" id="A0A392MDB0"/>
<dbReference type="Proteomes" id="UP000265520">
    <property type="component" value="Unassembled WGS sequence"/>
</dbReference>
<evidence type="ECO:0000313" key="1">
    <source>
        <dbReference type="EMBL" id="MCH85281.1"/>
    </source>
</evidence>
<keyword evidence="2" id="KW-1185">Reference proteome</keyword>
<protein>
    <submittedName>
        <fullName evidence="1">Uncharacterized protein</fullName>
    </submittedName>
</protein>
<proteinExistence type="predicted"/>
<gene>
    <name evidence="1" type="ORF">A2U01_0006125</name>
</gene>
<reference evidence="1 2" key="1">
    <citation type="journal article" date="2018" name="Front. Plant Sci.">
        <title>Red Clover (Trifolium pratense) and Zigzag Clover (T. medium) - A Picture of Genomic Similarities and Differences.</title>
        <authorList>
            <person name="Dluhosova J."/>
            <person name="Istvanek J."/>
            <person name="Nedelnik J."/>
            <person name="Repkova J."/>
        </authorList>
    </citation>
    <scope>NUCLEOTIDE SEQUENCE [LARGE SCALE GENOMIC DNA]</scope>
    <source>
        <strain evidence="2">cv. 10/8</strain>
        <tissue evidence="1">Leaf</tissue>
    </source>
</reference>
<dbReference type="EMBL" id="LXQA010008212">
    <property type="protein sequence ID" value="MCH85281.1"/>
    <property type="molecule type" value="Genomic_DNA"/>
</dbReference>
<sequence length="68" mass="7777">MFQGDDMMMTTPGNCMFQGDALVLTTFRGQTRPCPCFAERSAKSCLYLCKYNKQKEVSLPFEDLDPLR</sequence>
<comment type="caution">
    <text evidence="1">The sequence shown here is derived from an EMBL/GenBank/DDBJ whole genome shotgun (WGS) entry which is preliminary data.</text>
</comment>